<evidence type="ECO:0000313" key="2">
    <source>
        <dbReference type="Proteomes" id="UP001501231"/>
    </source>
</evidence>
<reference evidence="1 2" key="1">
    <citation type="journal article" date="2019" name="Int. J. Syst. Evol. Microbiol.">
        <title>The Global Catalogue of Microorganisms (GCM) 10K type strain sequencing project: providing services to taxonomists for standard genome sequencing and annotation.</title>
        <authorList>
            <consortium name="The Broad Institute Genomics Platform"/>
            <consortium name="The Broad Institute Genome Sequencing Center for Infectious Disease"/>
            <person name="Wu L."/>
            <person name="Ma J."/>
        </authorList>
    </citation>
    <scope>NUCLEOTIDE SEQUENCE [LARGE SCALE GENOMIC DNA]</scope>
    <source>
        <strain evidence="1 2">JCM 3325</strain>
    </source>
</reference>
<name>A0ABN3I9K2_9ACTN</name>
<dbReference type="Proteomes" id="UP001501231">
    <property type="component" value="Unassembled WGS sequence"/>
</dbReference>
<dbReference type="EMBL" id="BAAARW010000001">
    <property type="protein sequence ID" value="GAA2398475.1"/>
    <property type="molecule type" value="Genomic_DNA"/>
</dbReference>
<keyword evidence="2" id="KW-1185">Reference proteome</keyword>
<proteinExistence type="predicted"/>
<gene>
    <name evidence="1" type="ORF">GCM10010191_01500</name>
</gene>
<dbReference type="RefSeq" id="WP_344586283.1">
    <property type="nucleotide sequence ID" value="NZ_BAAARW010000001.1"/>
</dbReference>
<sequence length="216" mass="24287">MTRIGREIIELCRDRFGPPPREFGRRDARRVRLGTPLWLRLARDESLRRLLRDVLERQEMLLAHGRVVWGSVVQADAALFRRGRGDRPALVIYSPDPAFDEMPDDLQEVAGRLFALRGSESESADPELREFAGMLGDPARRPSRARVPRPLVGSLPVYATTVLVARRQVPGRHLAAGTFPLIIHPETDSTMILPGRYWPPPLLALWRAAADGPRPA</sequence>
<evidence type="ECO:0000313" key="1">
    <source>
        <dbReference type="EMBL" id="GAA2398475.1"/>
    </source>
</evidence>
<organism evidence="1 2">
    <name type="scientific">Actinomadura vinacea</name>
    <dbReference type="NCBI Taxonomy" id="115336"/>
    <lineage>
        <taxon>Bacteria</taxon>
        <taxon>Bacillati</taxon>
        <taxon>Actinomycetota</taxon>
        <taxon>Actinomycetes</taxon>
        <taxon>Streptosporangiales</taxon>
        <taxon>Thermomonosporaceae</taxon>
        <taxon>Actinomadura</taxon>
    </lineage>
</organism>
<comment type="caution">
    <text evidence="1">The sequence shown here is derived from an EMBL/GenBank/DDBJ whole genome shotgun (WGS) entry which is preliminary data.</text>
</comment>
<protein>
    <submittedName>
        <fullName evidence="1">Uncharacterized protein</fullName>
    </submittedName>
</protein>
<accession>A0ABN3I9K2</accession>